<dbReference type="Proteomes" id="UP000216840">
    <property type="component" value="Unassembled WGS sequence"/>
</dbReference>
<accession>A0A265UQN6</accession>
<dbReference type="PROSITE" id="PS51257">
    <property type="entry name" value="PROKAR_LIPOPROTEIN"/>
    <property type="match status" value="1"/>
</dbReference>
<keyword evidence="3" id="KW-1185">Reference proteome</keyword>
<dbReference type="AlphaFoldDB" id="A0A265UQN6"/>
<organism evidence="2 3">
    <name type="scientific">Winogradskyella aurantia</name>
    <dbReference type="NCBI Taxonomy" id="1915063"/>
    <lineage>
        <taxon>Bacteria</taxon>
        <taxon>Pseudomonadati</taxon>
        <taxon>Bacteroidota</taxon>
        <taxon>Flavobacteriia</taxon>
        <taxon>Flavobacteriales</taxon>
        <taxon>Flavobacteriaceae</taxon>
        <taxon>Winogradskyella</taxon>
    </lineage>
</organism>
<comment type="caution">
    <text evidence="2">The sequence shown here is derived from an EMBL/GenBank/DDBJ whole genome shotgun (WGS) entry which is preliminary data.</text>
</comment>
<name>A0A265UQN6_9FLAO</name>
<feature type="domain" description="Lipocalin-like" evidence="1">
    <location>
        <begin position="26"/>
        <end position="118"/>
    </location>
</feature>
<dbReference type="Pfam" id="PF13648">
    <property type="entry name" value="Lipocalin_4"/>
    <property type="match status" value="1"/>
</dbReference>
<dbReference type="InterPro" id="IPR024311">
    <property type="entry name" value="Lipocalin-like"/>
</dbReference>
<dbReference type="EMBL" id="NGJN01000006">
    <property type="protein sequence ID" value="OZV67609.1"/>
    <property type="molecule type" value="Genomic_DNA"/>
</dbReference>
<evidence type="ECO:0000313" key="2">
    <source>
        <dbReference type="EMBL" id="OZV67609.1"/>
    </source>
</evidence>
<dbReference type="OrthoDB" id="1143855at2"/>
<proteinExistence type="predicted"/>
<dbReference type="RefSeq" id="WP_094968904.1">
    <property type="nucleotide sequence ID" value="NZ_NGJN01000006.1"/>
</dbReference>
<evidence type="ECO:0000259" key="1">
    <source>
        <dbReference type="Pfam" id="PF13648"/>
    </source>
</evidence>
<gene>
    <name evidence="2" type="ORF">CA834_11710</name>
</gene>
<protein>
    <recommendedName>
        <fullName evidence="1">Lipocalin-like domain-containing protein</fullName>
    </recommendedName>
</protein>
<sequence length="139" mass="16395">MKKLLWCLWFIFISCSNNPKSYINHLEGYWEIQEVILSDGSVKNYKVNETIDYISLNDSLKGFRKKLKPGLNNNYFTSDDAEALTVMVEDDSLRIYYSTPFSKWKETVLKATEDQLKIINENKAVYLYKRYTPIQLNVE</sequence>
<reference evidence="2 3" key="1">
    <citation type="submission" date="2017-05" db="EMBL/GenBank/DDBJ databases">
        <title>The draft genome sequence of Idiomarina salinarum WNB302.</title>
        <authorList>
            <person name="Sun Y."/>
            <person name="Chen B."/>
            <person name="Du Z."/>
        </authorList>
    </citation>
    <scope>NUCLEOTIDE SEQUENCE [LARGE SCALE GENOMIC DNA]</scope>
    <source>
        <strain evidence="2 3">WNB302</strain>
    </source>
</reference>
<evidence type="ECO:0000313" key="3">
    <source>
        <dbReference type="Proteomes" id="UP000216840"/>
    </source>
</evidence>